<name>A0AAD9N346_9ANNE</name>
<feature type="domain" description="C2H2-type" evidence="7">
    <location>
        <begin position="581"/>
        <end position="609"/>
    </location>
</feature>
<keyword evidence="1" id="KW-0479">Metal-binding</keyword>
<reference evidence="8" key="1">
    <citation type="journal article" date="2023" name="Mol. Biol. Evol.">
        <title>Third-Generation Sequencing Reveals the Adaptive Role of the Epigenome in Three Deep-Sea Polychaetes.</title>
        <authorList>
            <person name="Perez M."/>
            <person name="Aroh O."/>
            <person name="Sun Y."/>
            <person name="Lan Y."/>
            <person name="Juniper S.K."/>
            <person name="Young C.R."/>
            <person name="Angers B."/>
            <person name="Qian P.Y."/>
        </authorList>
    </citation>
    <scope>NUCLEOTIDE SEQUENCE</scope>
    <source>
        <strain evidence="8">P08H-3</strain>
    </source>
</reference>
<keyword evidence="4" id="KW-0862">Zinc</keyword>
<evidence type="ECO:0000256" key="5">
    <source>
        <dbReference type="PROSITE-ProRule" id="PRU00042"/>
    </source>
</evidence>
<organism evidence="8 9">
    <name type="scientific">Paralvinella palmiformis</name>
    <dbReference type="NCBI Taxonomy" id="53620"/>
    <lineage>
        <taxon>Eukaryota</taxon>
        <taxon>Metazoa</taxon>
        <taxon>Spiralia</taxon>
        <taxon>Lophotrochozoa</taxon>
        <taxon>Annelida</taxon>
        <taxon>Polychaeta</taxon>
        <taxon>Sedentaria</taxon>
        <taxon>Canalipalpata</taxon>
        <taxon>Terebellida</taxon>
        <taxon>Terebelliformia</taxon>
        <taxon>Alvinellidae</taxon>
        <taxon>Paralvinella</taxon>
    </lineage>
</organism>
<dbReference type="EMBL" id="JAODUP010000302">
    <property type="protein sequence ID" value="KAK2153266.1"/>
    <property type="molecule type" value="Genomic_DNA"/>
</dbReference>
<dbReference type="PROSITE" id="PS00028">
    <property type="entry name" value="ZINC_FINGER_C2H2_1"/>
    <property type="match status" value="3"/>
</dbReference>
<sequence length="846" mass="96963">MEEEENKSDPLPKDALCYSDTSVPHEKSSVTDRFSNVDRQSSQLVKIYDEGSKQEGIILELTIPECDAPGSPDVKTDEGKRDSGDTELNMDAMIGKMILYYCKVCKLSSLSLGQIQEHVATCFAESLITDKENGLNGQPADQMDHSYANELQNENEDMGRGDTGLADDVSETVEPIRKTVAGYCCAVCPHLSIFSETELSIHSECHKTSGFKNLFTCCLCHSDSGTNRRGRPLSLTADWEKVKTHLTKVHHVNFSLPCVMCSYVCRSHDQLDKHRRQNHLRCKSCNFRTEDPDNFYVHVRCHDTKDTFRCFLCEKCKFPREHDWNVIHDHLVEVHPGSIRPRHVCKKCGQGFQQLNKFYQHYKDCMLKVVCEQCSKSVQVTKLRQHIMELHDKDPLIDPDNNLDQDTVCDMESSTGETETSHQVSPPILQLSKQVLRCYRHKLNFSSENEMEAHFKTEHSRSCMKKKKYSDFLTDLESVKSMQKSVASVPEKAAGTTLENTLSNDDTVDDDNGGDSDDETFKPSSQTGGQKMASGRHHQHKIEVEGEDKVRCKYCYKLFGDQWRLEAHCKRVHTEERMKKVPCTVCGKLFRNQVQRRNHTRQVHEGIKRLQKPSNKPKEYFRCSLCQFATPDKSRLRNHHLAVHQGIMPFTCEFCNYKTKEKSDFRRHKLRHMGVKRHHCPYCPYQCLERWVMVNHCSRQHQVELPRISRNTRGGPYSMHRLRSAAAAANKKPAMAHFMTDCSAINTSDNLNEKLESISNDNPENPSLETYPTDTHDYSDTSQQIIDVADTINVEVSQPHDNVDITEVIVQTDAEGMIDNQVIYIEQPHGDDILQYVLLPCDMEDK</sequence>
<dbReference type="PANTHER" id="PTHR24403">
    <property type="entry name" value="ZINC FINGER PROTEIN"/>
    <property type="match status" value="1"/>
</dbReference>
<evidence type="ECO:0000256" key="3">
    <source>
        <dbReference type="ARBA" id="ARBA00022771"/>
    </source>
</evidence>
<evidence type="ECO:0000256" key="4">
    <source>
        <dbReference type="ARBA" id="ARBA00022833"/>
    </source>
</evidence>
<dbReference type="InterPro" id="IPR036236">
    <property type="entry name" value="Znf_C2H2_sf"/>
</dbReference>
<evidence type="ECO:0000256" key="1">
    <source>
        <dbReference type="ARBA" id="ARBA00022723"/>
    </source>
</evidence>
<dbReference type="Proteomes" id="UP001208570">
    <property type="component" value="Unassembled WGS sequence"/>
</dbReference>
<evidence type="ECO:0000256" key="2">
    <source>
        <dbReference type="ARBA" id="ARBA00022737"/>
    </source>
</evidence>
<keyword evidence="9" id="KW-1185">Reference proteome</keyword>
<accession>A0AAD9N346</accession>
<keyword evidence="2" id="KW-0677">Repeat</keyword>
<dbReference type="GO" id="GO:0005634">
    <property type="term" value="C:nucleus"/>
    <property type="evidence" value="ECO:0007669"/>
    <property type="project" value="TreeGrafter"/>
</dbReference>
<dbReference type="GO" id="GO:0008270">
    <property type="term" value="F:zinc ion binding"/>
    <property type="evidence" value="ECO:0007669"/>
    <property type="project" value="UniProtKB-KW"/>
</dbReference>
<feature type="region of interest" description="Disordered" evidence="6">
    <location>
        <begin position="407"/>
        <end position="426"/>
    </location>
</feature>
<feature type="domain" description="C2H2-type" evidence="7">
    <location>
        <begin position="650"/>
        <end position="677"/>
    </location>
</feature>
<feature type="region of interest" description="Disordered" evidence="6">
    <location>
        <begin position="486"/>
        <end position="541"/>
    </location>
</feature>
<feature type="domain" description="C2H2-type" evidence="7">
    <location>
        <begin position="621"/>
        <end position="649"/>
    </location>
</feature>
<dbReference type="SUPFAM" id="SSF57667">
    <property type="entry name" value="beta-beta-alpha zinc fingers"/>
    <property type="match status" value="2"/>
</dbReference>
<feature type="compositionally biased region" description="Acidic residues" evidence="6">
    <location>
        <begin position="506"/>
        <end position="518"/>
    </location>
</feature>
<gene>
    <name evidence="8" type="ORF">LSH36_302g02030</name>
</gene>
<dbReference type="GO" id="GO:0045944">
    <property type="term" value="P:positive regulation of transcription by RNA polymerase II"/>
    <property type="evidence" value="ECO:0007669"/>
    <property type="project" value="TreeGrafter"/>
</dbReference>
<feature type="compositionally biased region" description="Polar residues" evidence="6">
    <location>
        <begin position="412"/>
        <end position="424"/>
    </location>
</feature>
<dbReference type="PROSITE" id="PS50157">
    <property type="entry name" value="ZINC_FINGER_C2H2_2"/>
    <property type="match status" value="4"/>
</dbReference>
<dbReference type="Gene3D" id="3.30.160.60">
    <property type="entry name" value="Classic Zinc Finger"/>
    <property type="match status" value="2"/>
</dbReference>
<keyword evidence="3 5" id="KW-0863">Zinc-finger</keyword>
<protein>
    <recommendedName>
        <fullName evidence="7">C2H2-type domain-containing protein</fullName>
    </recommendedName>
</protein>
<comment type="caution">
    <text evidence="8">The sequence shown here is derived from an EMBL/GenBank/DDBJ whole genome shotgun (WGS) entry which is preliminary data.</text>
</comment>
<dbReference type="AlphaFoldDB" id="A0AAD9N346"/>
<dbReference type="InterPro" id="IPR013087">
    <property type="entry name" value="Znf_C2H2_type"/>
</dbReference>
<dbReference type="SMART" id="SM00355">
    <property type="entry name" value="ZnF_C2H2"/>
    <property type="match status" value="12"/>
</dbReference>
<feature type="compositionally biased region" description="Basic and acidic residues" evidence="6">
    <location>
        <begin position="74"/>
        <end position="84"/>
    </location>
</feature>
<proteinExistence type="predicted"/>
<feature type="domain" description="C2H2-type" evidence="7">
    <location>
        <begin position="550"/>
        <end position="578"/>
    </location>
</feature>
<feature type="region of interest" description="Disordered" evidence="6">
    <location>
        <begin position="1"/>
        <end position="33"/>
    </location>
</feature>
<feature type="region of interest" description="Disordered" evidence="6">
    <location>
        <begin position="65"/>
        <end position="87"/>
    </location>
</feature>
<dbReference type="PANTHER" id="PTHR24403:SF67">
    <property type="entry name" value="FI01116P-RELATED"/>
    <property type="match status" value="1"/>
</dbReference>
<evidence type="ECO:0000256" key="6">
    <source>
        <dbReference type="SAM" id="MobiDB-lite"/>
    </source>
</evidence>
<dbReference type="InterPro" id="IPR050688">
    <property type="entry name" value="Zinc_finger/UBP_domain"/>
</dbReference>
<evidence type="ECO:0000313" key="9">
    <source>
        <dbReference type="Proteomes" id="UP001208570"/>
    </source>
</evidence>
<evidence type="ECO:0000259" key="7">
    <source>
        <dbReference type="PROSITE" id="PS50157"/>
    </source>
</evidence>
<evidence type="ECO:0000313" key="8">
    <source>
        <dbReference type="EMBL" id="KAK2153266.1"/>
    </source>
</evidence>